<sequence length="39" mass="4231">MNALRHEVKGILRLGFVLGFHQDVLVVIVAGGVSANMRI</sequence>
<evidence type="ECO:0000313" key="2">
    <source>
        <dbReference type="EMBL" id="CUS56693.1"/>
    </source>
</evidence>
<gene>
    <name evidence="2" type="ORF">MGWOODY_Hyp280</name>
</gene>
<feature type="transmembrane region" description="Helical" evidence="1">
    <location>
        <begin position="12"/>
        <end position="33"/>
    </location>
</feature>
<reference evidence="2" key="1">
    <citation type="submission" date="2015-10" db="EMBL/GenBank/DDBJ databases">
        <authorList>
            <person name="Gilbert D.G."/>
        </authorList>
    </citation>
    <scope>NUCLEOTIDE SEQUENCE</scope>
</reference>
<accession>A0A160TZN6</accession>
<keyword evidence="1" id="KW-1133">Transmembrane helix</keyword>
<name>A0A160TZN6_9ZZZZ</name>
<keyword evidence="1" id="KW-0472">Membrane</keyword>
<proteinExistence type="predicted"/>
<dbReference type="EMBL" id="CZQD01000031">
    <property type="protein sequence ID" value="CUS56693.1"/>
    <property type="molecule type" value="Genomic_DNA"/>
</dbReference>
<protein>
    <submittedName>
        <fullName evidence="2">Uncharacterized protein</fullName>
    </submittedName>
</protein>
<organism evidence="2">
    <name type="scientific">hydrothermal vent metagenome</name>
    <dbReference type="NCBI Taxonomy" id="652676"/>
    <lineage>
        <taxon>unclassified sequences</taxon>
        <taxon>metagenomes</taxon>
        <taxon>ecological metagenomes</taxon>
    </lineage>
</organism>
<dbReference type="AlphaFoldDB" id="A0A160TZN6"/>
<keyword evidence="1" id="KW-0812">Transmembrane</keyword>
<evidence type="ECO:0000256" key="1">
    <source>
        <dbReference type="SAM" id="Phobius"/>
    </source>
</evidence>